<evidence type="ECO:0000256" key="2">
    <source>
        <dbReference type="ARBA" id="ARBA00023015"/>
    </source>
</evidence>
<dbReference type="Pfam" id="PF03960">
    <property type="entry name" value="ArsC"/>
    <property type="match status" value="1"/>
</dbReference>
<dbReference type="InterPro" id="IPR036249">
    <property type="entry name" value="Thioredoxin-like_sf"/>
</dbReference>
<evidence type="ECO:0000256" key="4">
    <source>
        <dbReference type="HAMAP-Rule" id="MF_01132"/>
    </source>
</evidence>
<dbReference type="CDD" id="cd03032">
    <property type="entry name" value="ArsC_Spx"/>
    <property type="match status" value="1"/>
</dbReference>
<organism evidence="5 6">
    <name type="scientific">Pallidibacillus thermolactis</name>
    <dbReference type="NCBI Taxonomy" id="251051"/>
    <lineage>
        <taxon>Bacteria</taxon>
        <taxon>Bacillati</taxon>
        <taxon>Bacillota</taxon>
        <taxon>Bacilli</taxon>
        <taxon>Bacillales</taxon>
        <taxon>Bacillaceae</taxon>
        <taxon>Pallidibacillus</taxon>
    </lineage>
</organism>
<dbReference type="RefSeq" id="WP_173661880.1">
    <property type="nucleotide sequence ID" value="NZ_JAOUSE010000052.1"/>
</dbReference>
<keyword evidence="3 4" id="KW-0804">Transcription</keyword>
<dbReference type="NCBIfam" id="NF002459">
    <property type="entry name" value="PRK01655.1"/>
    <property type="match status" value="1"/>
</dbReference>
<protein>
    <recommendedName>
        <fullName evidence="4">Global transcriptional regulator Spx</fullName>
    </recommendedName>
</protein>
<dbReference type="HAMAP" id="MF_01132">
    <property type="entry name" value="Spx"/>
    <property type="match status" value="1"/>
</dbReference>
<dbReference type="NCBIfam" id="TIGR01617">
    <property type="entry name" value="arsC_related"/>
    <property type="match status" value="1"/>
</dbReference>
<dbReference type="NCBIfam" id="NF009210">
    <property type="entry name" value="PRK12559.1"/>
    <property type="match status" value="1"/>
</dbReference>
<dbReference type="PROSITE" id="PS51353">
    <property type="entry name" value="ARSC"/>
    <property type="match status" value="1"/>
</dbReference>
<accession>A0ABT2WI88</accession>
<gene>
    <name evidence="5" type="primary">spxA</name>
    <name evidence="4" type="synonym">spx</name>
    <name evidence="5" type="ORF">OEV82_13230</name>
</gene>
<dbReference type="InterPro" id="IPR023731">
    <property type="entry name" value="Spx"/>
</dbReference>
<evidence type="ECO:0000256" key="3">
    <source>
        <dbReference type="ARBA" id="ARBA00023163"/>
    </source>
</evidence>
<keyword evidence="4" id="KW-1015">Disulfide bond</keyword>
<dbReference type="PANTHER" id="PTHR30041">
    <property type="entry name" value="ARSENATE REDUCTASE"/>
    <property type="match status" value="1"/>
</dbReference>
<comment type="subunit">
    <text evidence="4">Interacts with the C-terminal domain of the alpha subunit of the RNAP.</text>
</comment>
<dbReference type="SUPFAM" id="SSF52833">
    <property type="entry name" value="Thioredoxin-like"/>
    <property type="match status" value="1"/>
</dbReference>
<dbReference type="Proteomes" id="UP001208656">
    <property type="component" value="Unassembled WGS sequence"/>
</dbReference>
<sequence>MVTLYVTSSCLSCRKAKDWLIKNDIPFKERNIYNEPLSLAEIKNIMRLTDEGTEEIISKRSKTYQELKIDVNQLTLKELYELIQKYPSILKRPIMVDEKRLQVGYNEDEIRKFLPRKVREYELYELQKMIN</sequence>
<dbReference type="PANTHER" id="PTHR30041:SF7">
    <property type="entry name" value="GLOBAL TRANSCRIPTIONAL REGULATOR SPX"/>
    <property type="match status" value="1"/>
</dbReference>
<evidence type="ECO:0000256" key="1">
    <source>
        <dbReference type="ARBA" id="ARBA00022490"/>
    </source>
</evidence>
<evidence type="ECO:0000313" key="6">
    <source>
        <dbReference type="Proteomes" id="UP001208656"/>
    </source>
</evidence>
<comment type="subcellular location">
    <subcellularLocation>
        <location evidence="4">Cytoplasm</location>
    </subcellularLocation>
</comment>
<keyword evidence="4" id="KW-0676">Redox-active center</keyword>
<keyword evidence="6" id="KW-1185">Reference proteome</keyword>
<comment type="similarity">
    <text evidence="4">Belongs to the ArsC family. Spx subfamily.</text>
</comment>
<comment type="caution">
    <text evidence="5">The sequence shown here is derived from an EMBL/GenBank/DDBJ whole genome shotgun (WGS) entry which is preliminary data.</text>
</comment>
<keyword evidence="2 4" id="KW-0805">Transcription regulation</keyword>
<dbReference type="InterPro" id="IPR006660">
    <property type="entry name" value="Arsenate_reductase-like"/>
</dbReference>
<dbReference type="Gene3D" id="3.40.30.10">
    <property type="entry name" value="Glutaredoxin"/>
    <property type="match status" value="1"/>
</dbReference>
<dbReference type="InterPro" id="IPR006504">
    <property type="entry name" value="Tscrpt_reg_Spx/MgsR"/>
</dbReference>
<feature type="disulfide bond" description="Redox-active" evidence="4">
    <location>
        <begin position="10"/>
        <end position="13"/>
    </location>
</feature>
<proteinExistence type="inferred from homology"/>
<keyword evidence="1 4" id="KW-0963">Cytoplasm</keyword>
<name>A0ABT2WI88_9BACI</name>
<evidence type="ECO:0000313" key="5">
    <source>
        <dbReference type="EMBL" id="MCU9595405.1"/>
    </source>
</evidence>
<reference evidence="5 6" key="1">
    <citation type="submission" date="2022-10" db="EMBL/GenBank/DDBJ databases">
        <title>Description of Fervidibacillus gen. nov. in the family Fervidibacillaceae fam. nov. with two species, Fervidibacillus albus sp. nov., and Fervidibacillus halotolerans sp. nov., isolated from tidal flat sediments.</title>
        <authorList>
            <person name="Kwon K.K."/>
            <person name="Yang S.-H."/>
        </authorList>
    </citation>
    <scope>NUCLEOTIDE SEQUENCE [LARGE SCALE GENOMIC DNA]</scope>
    <source>
        <strain evidence="5 6">DSM 23332</strain>
    </source>
</reference>
<comment type="function">
    <text evidence="4">Global transcriptional regulator that plays a key role in stress response and exerts either positive or negative regulation of genes. Acts by interacting with the C-terminal domain of the alpha subunit of the RNA polymerase (RNAP). This interaction can enhance binding of RNAP to the promoter region of target genes and stimulate their transcription, or block interaction of RNAP with activator.</text>
</comment>
<dbReference type="EMBL" id="JAOUSE010000052">
    <property type="protein sequence ID" value="MCU9595405.1"/>
    <property type="molecule type" value="Genomic_DNA"/>
</dbReference>